<dbReference type="RefSeq" id="WP_109416335.1">
    <property type="nucleotide sequence ID" value="NZ_QEAS01000010.1"/>
</dbReference>
<evidence type="ECO:0000256" key="3">
    <source>
        <dbReference type="ARBA" id="ARBA00022643"/>
    </source>
</evidence>
<dbReference type="OrthoDB" id="9794638at2"/>
<keyword evidence="3" id="KW-0288">FMN</keyword>
<comment type="caution">
    <text evidence="6">The sequence shown here is derived from an EMBL/GenBank/DDBJ whole genome shotgun (WGS) entry which is preliminary data.</text>
</comment>
<dbReference type="PANTHER" id="PTHR33798">
    <property type="entry name" value="FLAVOPROTEIN OXYGENASE"/>
    <property type="match status" value="1"/>
</dbReference>
<proteinExistence type="inferred from homology"/>
<evidence type="ECO:0000256" key="4">
    <source>
        <dbReference type="ARBA" id="ARBA00038054"/>
    </source>
</evidence>
<gene>
    <name evidence="6" type="ORF">DDR33_13575</name>
</gene>
<keyword evidence="7" id="KW-1185">Reference proteome</keyword>
<protein>
    <submittedName>
        <fullName evidence="6">Flavin reductase</fullName>
    </submittedName>
</protein>
<dbReference type="Gene3D" id="2.30.110.10">
    <property type="entry name" value="Electron Transport, Fmn-binding Protein, Chain A"/>
    <property type="match status" value="1"/>
</dbReference>
<evidence type="ECO:0000313" key="7">
    <source>
        <dbReference type="Proteomes" id="UP000245647"/>
    </source>
</evidence>
<dbReference type="GO" id="GO:0016646">
    <property type="term" value="F:oxidoreductase activity, acting on the CH-NH group of donors, NAD or NADP as acceptor"/>
    <property type="evidence" value="ECO:0007669"/>
    <property type="project" value="UniProtKB-ARBA"/>
</dbReference>
<evidence type="ECO:0000256" key="2">
    <source>
        <dbReference type="ARBA" id="ARBA00022630"/>
    </source>
</evidence>
<dbReference type="InterPro" id="IPR002563">
    <property type="entry name" value="Flavin_Rdtase-like_dom"/>
</dbReference>
<sequence>MRSILTDELSPLELQLCLQSAIAPRPICLASTIDSDGNVNLSPFSFFNLFSTNPPLCIFSPSRRMRDNSTKHTLENLFEIPECVVNLVSYEMAAQTSLASCDFPRGVNEFVKAGFTPLPSLLVKPPRVAGSPVQLECGITQIIPLGQGPGAGNLVLAEIKMIHIREELIQSDGTIDQVKMGLIARMGGDLYCRVTEENVFRLPKPLHHAAIGIDSLPLWIRTCGHFNGNELARLSNAGSLPGEEELENFRKLYPAGSQMRDAMILHAKELLAGNENEAALKVLLCCPAP</sequence>
<comment type="similarity">
    <text evidence="4">Belongs to the flavoredoxin family.</text>
</comment>
<dbReference type="SMART" id="SM00903">
    <property type="entry name" value="Flavin_Reduct"/>
    <property type="match status" value="1"/>
</dbReference>
<evidence type="ECO:0000259" key="5">
    <source>
        <dbReference type="SMART" id="SM00903"/>
    </source>
</evidence>
<dbReference type="PANTHER" id="PTHR33798:SF5">
    <property type="entry name" value="FLAVIN REDUCTASE LIKE DOMAIN-CONTAINING PROTEIN"/>
    <property type="match status" value="1"/>
</dbReference>
<comment type="cofactor">
    <cofactor evidence="1">
        <name>FMN</name>
        <dbReference type="ChEBI" id="CHEBI:58210"/>
    </cofactor>
</comment>
<name>A0A2U2PFN4_9SPHI</name>
<dbReference type="EMBL" id="QEAS01000010">
    <property type="protein sequence ID" value="PWG80218.1"/>
    <property type="molecule type" value="Genomic_DNA"/>
</dbReference>
<keyword evidence="2" id="KW-0285">Flavoprotein</keyword>
<organism evidence="6 7">
    <name type="scientific">Pararcticibacter amylolyticus</name>
    <dbReference type="NCBI Taxonomy" id="2173175"/>
    <lineage>
        <taxon>Bacteria</taxon>
        <taxon>Pseudomonadati</taxon>
        <taxon>Bacteroidota</taxon>
        <taxon>Sphingobacteriia</taxon>
        <taxon>Sphingobacteriales</taxon>
        <taxon>Sphingobacteriaceae</taxon>
        <taxon>Pararcticibacter</taxon>
    </lineage>
</organism>
<dbReference type="AlphaFoldDB" id="A0A2U2PFN4"/>
<dbReference type="InterPro" id="IPR012349">
    <property type="entry name" value="Split_barrel_FMN-bd"/>
</dbReference>
<evidence type="ECO:0000256" key="1">
    <source>
        <dbReference type="ARBA" id="ARBA00001917"/>
    </source>
</evidence>
<dbReference type="GO" id="GO:0010181">
    <property type="term" value="F:FMN binding"/>
    <property type="evidence" value="ECO:0007669"/>
    <property type="project" value="InterPro"/>
</dbReference>
<dbReference type="Proteomes" id="UP000245647">
    <property type="component" value="Unassembled WGS sequence"/>
</dbReference>
<dbReference type="SUPFAM" id="SSF50475">
    <property type="entry name" value="FMN-binding split barrel"/>
    <property type="match status" value="1"/>
</dbReference>
<dbReference type="Pfam" id="PF01613">
    <property type="entry name" value="Flavin_Reduct"/>
    <property type="match status" value="1"/>
</dbReference>
<reference evidence="6 7" key="1">
    <citation type="submission" date="2018-04" db="EMBL/GenBank/DDBJ databases">
        <title>Pedobacter chongqingensis sp. nov., isolated from a rottenly hemp rope.</title>
        <authorList>
            <person name="Cai Y."/>
        </authorList>
    </citation>
    <scope>NUCLEOTIDE SEQUENCE [LARGE SCALE GENOMIC DNA]</scope>
    <source>
        <strain evidence="6 7">FJ4-8</strain>
    </source>
</reference>
<feature type="domain" description="Flavin reductase like" evidence="5">
    <location>
        <begin position="20"/>
        <end position="177"/>
    </location>
</feature>
<accession>A0A2U2PFN4</accession>
<evidence type="ECO:0000313" key="6">
    <source>
        <dbReference type="EMBL" id="PWG80218.1"/>
    </source>
</evidence>